<dbReference type="InterPro" id="IPR003593">
    <property type="entry name" value="AAA+_ATPase"/>
</dbReference>
<evidence type="ECO:0000256" key="11">
    <source>
        <dbReference type="RuleBase" id="RU364063"/>
    </source>
</evidence>
<dbReference type="Pfam" id="PF12169">
    <property type="entry name" value="DNA_pol3_gamma3"/>
    <property type="match status" value="1"/>
</dbReference>
<protein>
    <recommendedName>
        <fullName evidence="11">DNA polymerase III subunit gamma/tau</fullName>
        <ecNumber evidence="11">2.7.7.7</ecNumber>
    </recommendedName>
</protein>
<evidence type="ECO:0000256" key="3">
    <source>
        <dbReference type="ARBA" id="ARBA00022695"/>
    </source>
</evidence>
<dbReference type="CDD" id="cd00009">
    <property type="entry name" value="AAA"/>
    <property type="match status" value="1"/>
</dbReference>
<reference evidence="13" key="1">
    <citation type="journal article" date="2014" name="Int. J. Syst. Evol. Microbiol.">
        <title>Complete genome sequence of Corynebacterium casei LMG S-19264T (=DSM 44701T), isolated from a smear-ripened cheese.</title>
        <authorList>
            <consortium name="US DOE Joint Genome Institute (JGI-PGF)"/>
            <person name="Walter F."/>
            <person name="Albersmeier A."/>
            <person name="Kalinowski J."/>
            <person name="Ruckert C."/>
        </authorList>
    </citation>
    <scope>NUCLEOTIDE SEQUENCE</scope>
    <source>
        <strain evidence="13">NBRC 108769</strain>
    </source>
</reference>
<evidence type="ECO:0000256" key="2">
    <source>
        <dbReference type="ARBA" id="ARBA00022679"/>
    </source>
</evidence>
<dbReference type="PANTHER" id="PTHR11669:SF0">
    <property type="entry name" value="PROTEIN STICHEL-LIKE 2"/>
    <property type="match status" value="1"/>
</dbReference>
<dbReference type="PRINTS" id="PR00300">
    <property type="entry name" value="CLPPROTEASEA"/>
</dbReference>
<comment type="similarity">
    <text evidence="1 11">Belongs to the DnaX/STICHEL family.</text>
</comment>
<comment type="caution">
    <text evidence="13">The sequence shown here is derived from an EMBL/GenBank/DDBJ whole genome shotgun (WGS) entry which is preliminary data.</text>
</comment>
<dbReference type="CDD" id="cd18137">
    <property type="entry name" value="HLD_clamp_pol_III_gamma_tau"/>
    <property type="match status" value="1"/>
</dbReference>
<dbReference type="Gene3D" id="1.10.8.60">
    <property type="match status" value="1"/>
</dbReference>
<feature type="domain" description="AAA+ ATPase" evidence="12">
    <location>
        <begin position="37"/>
        <end position="180"/>
    </location>
</feature>
<comment type="catalytic activity">
    <reaction evidence="10 11">
        <text>DNA(n) + a 2'-deoxyribonucleoside 5'-triphosphate = DNA(n+1) + diphosphate</text>
        <dbReference type="Rhea" id="RHEA:22508"/>
        <dbReference type="Rhea" id="RHEA-COMP:17339"/>
        <dbReference type="Rhea" id="RHEA-COMP:17340"/>
        <dbReference type="ChEBI" id="CHEBI:33019"/>
        <dbReference type="ChEBI" id="CHEBI:61560"/>
        <dbReference type="ChEBI" id="CHEBI:173112"/>
        <dbReference type="EC" id="2.7.7.7"/>
    </reaction>
</comment>
<evidence type="ECO:0000313" key="14">
    <source>
        <dbReference type="Proteomes" id="UP001156666"/>
    </source>
</evidence>
<dbReference type="InterPro" id="IPR027417">
    <property type="entry name" value="P-loop_NTPase"/>
</dbReference>
<dbReference type="InterPro" id="IPR012763">
    <property type="entry name" value="DNA_pol_III_sug/sutau_N"/>
</dbReference>
<dbReference type="GO" id="GO:0046872">
    <property type="term" value="F:metal ion binding"/>
    <property type="evidence" value="ECO:0007669"/>
    <property type="project" value="UniProtKB-KW"/>
</dbReference>
<dbReference type="InterPro" id="IPR022754">
    <property type="entry name" value="DNA_pol_III_gamma-3"/>
</dbReference>
<dbReference type="EC" id="2.7.7.7" evidence="11"/>
<dbReference type="Pfam" id="PF22608">
    <property type="entry name" value="DNAX_ATPase_lid"/>
    <property type="match status" value="1"/>
</dbReference>
<dbReference type="Gene3D" id="3.40.50.300">
    <property type="entry name" value="P-loop containing nucleotide triphosphate hydrolases"/>
    <property type="match status" value="1"/>
</dbReference>
<dbReference type="RefSeq" id="WP_235290776.1">
    <property type="nucleotide sequence ID" value="NZ_BSOH01000007.1"/>
</dbReference>
<dbReference type="SUPFAM" id="SSF48019">
    <property type="entry name" value="post-AAA+ oligomerization domain-like"/>
    <property type="match status" value="1"/>
</dbReference>
<gene>
    <name evidence="11" type="primary">dnaX</name>
    <name evidence="13" type="ORF">GCM10007940_16600</name>
</gene>
<name>A0AA37SS02_9BACT</name>
<comment type="subunit">
    <text evidence="11">DNA polymerase III contains a core (composed of alpha, epsilon and theta chains) that associates with a tau subunit. This core dimerizes to form the POLIII' complex. PolIII' associates with the gamma complex (composed of gamma, delta, delta', psi and chi chains) and with the beta chain to form the complete DNA polymerase III complex.</text>
</comment>
<proteinExistence type="inferred from homology"/>
<dbReference type="GO" id="GO:0006261">
    <property type="term" value="P:DNA-templated DNA replication"/>
    <property type="evidence" value="ECO:0007669"/>
    <property type="project" value="TreeGrafter"/>
</dbReference>
<dbReference type="GO" id="GO:0005524">
    <property type="term" value="F:ATP binding"/>
    <property type="evidence" value="ECO:0007669"/>
    <property type="project" value="UniProtKB-KW"/>
</dbReference>
<dbReference type="GO" id="GO:0009360">
    <property type="term" value="C:DNA polymerase III complex"/>
    <property type="evidence" value="ECO:0007669"/>
    <property type="project" value="InterPro"/>
</dbReference>
<dbReference type="SMART" id="SM00382">
    <property type="entry name" value="AAA"/>
    <property type="match status" value="1"/>
</dbReference>
<evidence type="ECO:0000256" key="9">
    <source>
        <dbReference type="ARBA" id="ARBA00022932"/>
    </source>
</evidence>
<dbReference type="AlphaFoldDB" id="A0AA37SS02"/>
<dbReference type="GO" id="GO:0003677">
    <property type="term" value="F:DNA binding"/>
    <property type="evidence" value="ECO:0007669"/>
    <property type="project" value="InterPro"/>
</dbReference>
<keyword evidence="2 11" id="KW-0808">Transferase</keyword>
<dbReference type="InterPro" id="IPR008921">
    <property type="entry name" value="DNA_pol3_clamp-load_cplx_C"/>
</dbReference>
<evidence type="ECO:0000256" key="1">
    <source>
        <dbReference type="ARBA" id="ARBA00006360"/>
    </source>
</evidence>
<accession>A0AA37SS02</accession>
<evidence type="ECO:0000256" key="10">
    <source>
        <dbReference type="ARBA" id="ARBA00049244"/>
    </source>
</evidence>
<keyword evidence="8 11" id="KW-0067">ATP-binding</keyword>
<dbReference type="GO" id="GO:0003887">
    <property type="term" value="F:DNA-directed DNA polymerase activity"/>
    <property type="evidence" value="ECO:0007669"/>
    <property type="project" value="UniProtKB-KW"/>
</dbReference>
<comment type="function">
    <text evidence="11">DNA polymerase III is a complex, multichain enzyme responsible for most of the replicative synthesis in bacteria. This DNA polymerase also exhibits 3' to 5' exonuclease activity.</text>
</comment>
<keyword evidence="5" id="KW-0479">Metal-binding</keyword>
<dbReference type="InterPro" id="IPR050238">
    <property type="entry name" value="DNA_Rep/Repair_Clamp_Loader"/>
</dbReference>
<evidence type="ECO:0000256" key="8">
    <source>
        <dbReference type="ARBA" id="ARBA00022840"/>
    </source>
</evidence>
<dbReference type="NCBIfam" id="TIGR02397">
    <property type="entry name" value="dnaX_nterm"/>
    <property type="match status" value="1"/>
</dbReference>
<evidence type="ECO:0000259" key="12">
    <source>
        <dbReference type="SMART" id="SM00382"/>
    </source>
</evidence>
<dbReference type="Gene3D" id="1.20.272.10">
    <property type="match status" value="1"/>
</dbReference>
<dbReference type="Pfam" id="PF13177">
    <property type="entry name" value="DNA_pol3_delta2"/>
    <property type="match status" value="1"/>
</dbReference>
<keyword evidence="9 11" id="KW-0239">DNA-directed DNA polymerase</keyword>
<dbReference type="InterPro" id="IPR045085">
    <property type="entry name" value="HLD_clamp_pol_III_gamma_tau"/>
</dbReference>
<evidence type="ECO:0000313" key="13">
    <source>
        <dbReference type="EMBL" id="GLR17045.1"/>
    </source>
</evidence>
<keyword evidence="7" id="KW-0862">Zinc</keyword>
<dbReference type="PANTHER" id="PTHR11669">
    <property type="entry name" value="REPLICATION FACTOR C / DNA POLYMERASE III GAMMA-TAU SUBUNIT"/>
    <property type="match status" value="1"/>
</dbReference>
<evidence type="ECO:0000256" key="4">
    <source>
        <dbReference type="ARBA" id="ARBA00022705"/>
    </source>
</evidence>
<sequence length="566" mass="63388">MSYIVSARKYRPQQFDEVLGQSHVSSTLQKALDSDKIAHAFLFCGPRGVGKTSCARIMAKVLNCENKPNAHTACNECSSCKAFNDNASFNIIELDAASNNSVENIRTLIEQVRFQPQQGQYKIFIIDEVHMLSTSAFNAFLKTLEEPPPYAIFILATTEKHKIIPTILSRCQVFDFKRIQTSDMVAQLKIIAEAEGREYEVEGLHIIAQKADGAMRDALSIFDRIASTGDTISYKQVVESLNILDYDVFFNVVDALMTEDIGSILLQFSDIIRRGFDPDHFINGLAGHFRNLLVAKEESTMSLLDLSDQLKTKYITQAKLLSADFLLTAMNIANQCDINFPKAKNKNLHTEIALCKMAKINRAIDLSKLAAEQPKLELRTANKTAAPQSYTQKIPTEKEVQKTVSVPAKKATPLKKLPRINSLEELVKQVAEEEARNADAGEEMTDENLTALWKDYIDNVESQATASSLKNSIVSFKDHSVYAVVPSQIARETVLQEVALIERIRVNFNVNDLAINVVVDIDQFPDFNRIEKPKILGAHDKFEKLVQINPLVADLVKKFDLKPDSE</sequence>
<dbReference type="InterPro" id="IPR001270">
    <property type="entry name" value="ClpA/B"/>
</dbReference>
<dbReference type="EMBL" id="BSOH01000007">
    <property type="protein sequence ID" value="GLR17045.1"/>
    <property type="molecule type" value="Genomic_DNA"/>
</dbReference>
<dbReference type="SUPFAM" id="SSF52540">
    <property type="entry name" value="P-loop containing nucleoside triphosphate hydrolases"/>
    <property type="match status" value="1"/>
</dbReference>
<dbReference type="NCBIfam" id="NF004046">
    <property type="entry name" value="PRK05563.1"/>
    <property type="match status" value="1"/>
</dbReference>
<keyword evidence="6 11" id="KW-0547">Nucleotide-binding</keyword>
<keyword evidence="4 11" id="KW-0235">DNA replication</keyword>
<evidence type="ECO:0000256" key="7">
    <source>
        <dbReference type="ARBA" id="ARBA00022833"/>
    </source>
</evidence>
<keyword evidence="3 11" id="KW-0548">Nucleotidyltransferase</keyword>
<keyword evidence="14" id="KW-1185">Reference proteome</keyword>
<evidence type="ECO:0000256" key="5">
    <source>
        <dbReference type="ARBA" id="ARBA00022723"/>
    </source>
</evidence>
<reference evidence="13" key="2">
    <citation type="submission" date="2023-01" db="EMBL/GenBank/DDBJ databases">
        <title>Draft genome sequence of Portibacter lacus strain NBRC 108769.</title>
        <authorList>
            <person name="Sun Q."/>
            <person name="Mori K."/>
        </authorList>
    </citation>
    <scope>NUCLEOTIDE SEQUENCE</scope>
    <source>
        <strain evidence="13">NBRC 108769</strain>
    </source>
</reference>
<dbReference type="Proteomes" id="UP001156666">
    <property type="component" value="Unassembled WGS sequence"/>
</dbReference>
<evidence type="ECO:0000256" key="6">
    <source>
        <dbReference type="ARBA" id="ARBA00022741"/>
    </source>
</evidence>
<dbReference type="FunFam" id="3.40.50.300:FF:000014">
    <property type="entry name" value="DNA polymerase III subunit gamma/tau"/>
    <property type="match status" value="1"/>
</dbReference>
<organism evidence="13 14">
    <name type="scientific">Portibacter lacus</name>
    <dbReference type="NCBI Taxonomy" id="1099794"/>
    <lineage>
        <taxon>Bacteria</taxon>
        <taxon>Pseudomonadati</taxon>
        <taxon>Bacteroidota</taxon>
        <taxon>Saprospiria</taxon>
        <taxon>Saprospirales</taxon>
        <taxon>Haliscomenobacteraceae</taxon>
        <taxon>Portibacter</taxon>
    </lineage>
</organism>